<protein>
    <submittedName>
        <fullName evidence="3">Transglutaminase</fullName>
    </submittedName>
</protein>
<dbReference type="InterPro" id="IPR014755">
    <property type="entry name" value="Cu-Rt/internalin_Ig-like"/>
</dbReference>
<organism evidence="3 4">
    <name type="scientific">Clostridium novyi A str. 4570</name>
    <dbReference type="NCBI Taxonomy" id="1444290"/>
    <lineage>
        <taxon>Bacteria</taxon>
        <taxon>Bacillati</taxon>
        <taxon>Bacillota</taxon>
        <taxon>Clostridia</taxon>
        <taxon>Eubacteriales</taxon>
        <taxon>Clostridiaceae</taxon>
        <taxon>Clostridium</taxon>
    </lineage>
</organism>
<dbReference type="SUPFAM" id="SSF54001">
    <property type="entry name" value="Cysteine proteinases"/>
    <property type="match status" value="1"/>
</dbReference>
<sequence>MKFKIKRYTLILLLGIILGITFGSIRAFATDDTYRVLSYSEKVDINKEWKINFNKTLDESTLKNNIKVLEKDSGREFPVRIQYNVKDKFVNLKPVSKLKFNSEYIIVVKEGVKSSEGKRLLRGVKFSFQTKNLDNHCDKELNGESLLKEEFDDPGNNINSKEDFYNALRYSMATFKTKITLNINNYNSKDYSLYIINDILRENPTIDYGYKGVSGKLGISGKKAIMNIELEYFYPKEKMEYMKKKAKEKTDYIIKTVIKDYMSDYEKELAVHDYLVKNSSYDRRVFSGNIPQESYTDYGILVKGVGVCEGYAKAMYRILNSIGIETLFVTGQGVGHNGSVEPHAWNIVKIDGEYYQVDVTWDNPLTSNERKEILHDYFNITDAKMRKDHRWDDSLYPKCNKERYNFKKFVA</sequence>
<evidence type="ECO:0000256" key="1">
    <source>
        <dbReference type="ARBA" id="ARBA00022729"/>
    </source>
</evidence>
<dbReference type="InterPro" id="IPR002931">
    <property type="entry name" value="Transglutaminase-like"/>
</dbReference>
<dbReference type="EMBL" id="JDRX01000014">
    <property type="protein sequence ID" value="KGN02038.1"/>
    <property type="molecule type" value="Genomic_DNA"/>
</dbReference>
<evidence type="ECO:0000313" key="4">
    <source>
        <dbReference type="Proteomes" id="UP000030016"/>
    </source>
</evidence>
<dbReference type="PANTHER" id="PTHR46333:SF2">
    <property type="entry name" value="CYTOKINESIS PROTEIN 3"/>
    <property type="match status" value="1"/>
</dbReference>
<evidence type="ECO:0000313" key="3">
    <source>
        <dbReference type="EMBL" id="KGN02038.1"/>
    </source>
</evidence>
<gene>
    <name evidence="3" type="ORF">Z969_07030</name>
</gene>
<name>A0AA88ZNI7_CLONO</name>
<dbReference type="SMART" id="SM00460">
    <property type="entry name" value="TGc"/>
    <property type="match status" value="1"/>
</dbReference>
<dbReference type="GO" id="GO:0005737">
    <property type="term" value="C:cytoplasm"/>
    <property type="evidence" value="ECO:0007669"/>
    <property type="project" value="TreeGrafter"/>
</dbReference>
<evidence type="ECO:0000259" key="2">
    <source>
        <dbReference type="SMART" id="SM00460"/>
    </source>
</evidence>
<dbReference type="AlphaFoldDB" id="A0AA88ZNI7"/>
<dbReference type="PANTHER" id="PTHR46333">
    <property type="entry name" value="CYTOKINESIS PROTEIN 3"/>
    <property type="match status" value="1"/>
</dbReference>
<keyword evidence="1" id="KW-0732">Signal</keyword>
<dbReference type="Pfam" id="PF01841">
    <property type="entry name" value="Transglut_core"/>
    <property type="match status" value="1"/>
</dbReference>
<dbReference type="RefSeq" id="WP_039249863.1">
    <property type="nucleotide sequence ID" value="NZ_JDRX01000014.1"/>
</dbReference>
<dbReference type="InterPro" id="IPR032812">
    <property type="entry name" value="SbsA_Ig"/>
</dbReference>
<reference evidence="3 4" key="1">
    <citation type="submission" date="2014-01" db="EMBL/GenBank/DDBJ databases">
        <title>Plasmidome dynamics in the species complex Clostridium novyi sensu lato converts strains of independent lineages into distinctly different pathogens.</title>
        <authorList>
            <person name="Skarin H."/>
            <person name="Segerman B."/>
        </authorList>
    </citation>
    <scope>NUCLEOTIDE SEQUENCE [LARGE SCALE GENOMIC DNA]</scope>
    <source>
        <strain evidence="3 4">4570</strain>
    </source>
</reference>
<accession>A0AA88ZNI7</accession>
<dbReference type="Gene3D" id="3.10.620.30">
    <property type="match status" value="1"/>
</dbReference>
<dbReference type="Gene3D" id="2.60.40.1220">
    <property type="match status" value="1"/>
</dbReference>
<dbReference type="InterPro" id="IPR052557">
    <property type="entry name" value="CAP/Cytokinesis_protein"/>
</dbReference>
<feature type="domain" description="Transglutaminase-like" evidence="2">
    <location>
        <begin position="300"/>
        <end position="361"/>
    </location>
</feature>
<dbReference type="InterPro" id="IPR038765">
    <property type="entry name" value="Papain-like_cys_pep_sf"/>
</dbReference>
<dbReference type="Pfam" id="PF13205">
    <property type="entry name" value="Big_5"/>
    <property type="match status" value="1"/>
</dbReference>
<comment type="caution">
    <text evidence="3">The sequence shown here is derived from an EMBL/GenBank/DDBJ whole genome shotgun (WGS) entry which is preliminary data.</text>
</comment>
<dbReference type="Proteomes" id="UP000030016">
    <property type="component" value="Unassembled WGS sequence"/>
</dbReference>
<proteinExistence type="predicted"/>